<dbReference type="AlphaFoldDB" id="A0A8J2UAC5"/>
<dbReference type="InterPro" id="IPR044203">
    <property type="entry name" value="GlbO/GLB3-like"/>
</dbReference>
<keyword evidence="7" id="KW-1185">Reference proteome</keyword>
<reference evidence="7" key="1">
    <citation type="journal article" date="2019" name="Int. J. Syst. Evol. Microbiol.">
        <title>The Global Catalogue of Microorganisms (GCM) 10K type strain sequencing project: providing services to taxonomists for standard genome sequencing and annotation.</title>
        <authorList>
            <consortium name="The Broad Institute Genomics Platform"/>
            <consortium name="The Broad Institute Genome Sequencing Center for Infectious Disease"/>
            <person name="Wu L."/>
            <person name="Ma J."/>
        </authorList>
    </citation>
    <scope>NUCLEOTIDE SEQUENCE [LARGE SCALE GENOMIC DNA]</scope>
    <source>
        <strain evidence="7">CGMCC 1.10130</strain>
    </source>
</reference>
<dbReference type="Proteomes" id="UP000619743">
    <property type="component" value="Unassembled WGS sequence"/>
</dbReference>
<evidence type="ECO:0000256" key="4">
    <source>
        <dbReference type="ARBA" id="ARBA00023004"/>
    </source>
</evidence>
<protein>
    <submittedName>
        <fullName evidence="6">Globin</fullName>
    </submittedName>
</protein>
<dbReference type="SUPFAM" id="SSF46458">
    <property type="entry name" value="Globin-like"/>
    <property type="match status" value="1"/>
</dbReference>
<dbReference type="GO" id="GO:0005344">
    <property type="term" value="F:oxygen carrier activity"/>
    <property type="evidence" value="ECO:0007669"/>
    <property type="project" value="InterPro"/>
</dbReference>
<dbReference type="PANTHER" id="PTHR47366">
    <property type="entry name" value="TWO-ON-TWO HEMOGLOBIN-3"/>
    <property type="match status" value="1"/>
</dbReference>
<dbReference type="InterPro" id="IPR009050">
    <property type="entry name" value="Globin-like_sf"/>
</dbReference>
<evidence type="ECO:0000256" key="1">
    <source>
        <dbReference type="ARBA" id="ARBA00022448"/>
    </source>
</evidence>
<dbReference type="CDD" id="cd14773">
    <property type="entry name" value="TrHb2_PhHbO-like_O"/>
    <property type="match status" value="1"/>
</dbReference>
<evidence type="ECO:0000256" key="2">
    <source>
        <dbReference type="ARBA" id="ARBA00022617"/>
    </source>
</evidence>
<dbReference type="GO" id="GO:0020037">
    <property type="term" value="F:heme binding"/>
    <property type="evidence" value="ECO:0007669"/>
    <property type="project" value="InterPro"/>
</dbReference>
<sequence>MLAVLCGVMAAKFDTLRQIREDTIVINWLKHKLQRRSSQQATEVPVNDNMTTTQTSIYQTLGGEQGVRALADAFYDNMEQLPEAAELLAIHPQPMDSIRQRFYEFLSGWLGGPNLFEQKYGHPRLRARHLPFKVDSQMRDQWMLCMTRALDSHVSCPLTRMQLRQSFYQLADHMRNADID</sequence>
<dbReference type="GO" id="GO:0019825">
    <property type="term" value="F:oxygen binding"/>
    <property type="evidence" value="ECO:0007669"/>
    <property type="project" value="InterPro"/>
</dbReference>
<organism evidence="6 7">
    <name type="scientific">Neiella marina</name>
    <dbReference type="NCBI Taxonomy" id="508461"/>
    <lineage>
        <taxon>Bacteria</taxon>
        <taxon>Pseudomonadati</taxon>
        <taxon>Pseudomonadota</taxon>
        <taxon>Gammaproteobacteria</taxon>
        <taxon>Alteromonadales</taxon>
        <taxon>Echinimonadaceae</taxon>
        <taxon>Neiella</taxon>
    </lineage>
</organism>
<dbReference type="InterPro" id="IPR012292">
    <property type="entry name" value="Globin/Proto"/>
</dbReference>
<evidence type="ECO:0000256" key="3">
    <source>
        <dbReference type="ARBA" id="ARBA00022723"/>
    </source>
</evidence>
<comment type="similarity">
    <text evidence="5">Belongs to the truncated hemoglobin family. Group II subfamily.</text>
</comment>
<dbReference type="InterPro" id="IPR001486">
    <property type="entry name" value="Hemoglobin_trunc"/>
</dbReference>
<gene>
    <name evidence="6" type="ORF">GCM10011369_34450</name>
</gene>
<dbReference type="Gene3D" id="1.10.490.10">
    <property type="entry name" value="Globins"/>
    <property type="match status" value="1"/>
</dbReference>
<proteinExistence type="inferred from homology"/>
<dbReference type="EMBL" id="BMDX01000028">
    <property type="protein sequence ID" value="GGA89394.1"/>
    <property type="molecule type" value="Genomic_DNA"/>
</dbReference>
<keyword evidence="1" id="KW-0813">Transport</keyword>
<dbReference type="Pfam" id="PF01152">
    <property type="entry name" value="Bac_globin"/>
    <property type="match status" value="1"/>
</dbReference>
<evidence type="ECO:0000313" key="6">
    <source>
        <dbReference type="EMBL" id="GGA89394.1"/>
    </source>
</evidence>
<evidence type="ECO:0000256" key="5">
    <source>
        <dbReference type="ARBA" id="ARBA00034496"/>
    </source>
</evidence>
<comment type="caution">
    <text evidence="6">The sequence shown here is derived from an EMBL/GenBank/DDBJ whole genome shotgun (WGS) entry which is preliminary data.</text>
</comment>
<keyword evidence="3" id="KW-0479">Metal-binding</keyword>
<evidence type="ECO:0000313" key="7">
    <source>
        <dbReference type="Proteomes" id="UP000619743"/>
    </source>
</evidence>
<name>A0A8J2UAC5_9GAMM</name>
<accession>A0A8J2UAC5</accession>
<keyword evidence="2" id="KW-0349">Heme</keyword>
<dbReference type="GO" id="GO:0046872">
    <property type="term" value="F:metal ion binding"/>
    <property type="evidence" value="ECO:0007669"/>
    <property type="project" value="UniProtKB-KW"/>
</dbReference>
<dbReference type="PANTHER" id="PTHR47366:SF1">
    <property type="entry name" value="TWO-ON-TWO HEMOGLOBIN-3"/>
    <property type="match status" value="1"/>
</dbReference>
<keyword evidence="4" id="KW-0408">Iron</keyword>